<evidence type="ECO:0000313" key="19">
    <source>
        <dbReference type="Proteomes" id="UP001652623"/>
    </source>
</evidence>
<dbReference type="Pfam" id="PF23598">
    <property type="entry name" value="LRR_14"/>
    <property type="match status" value="1"/>
</dbReference>
<comment type="catalytic activity">
    <reaction evidence="14">
        <text>L-seryl-[protein] + ATP = O-phospho-L-seryl-[protein] + ADP + H(+)</text>
        <dbReference type="Rhea" id="RHEA:17989"/>
        <dbReference type="Rhea" id="RHEA-COMP:9863"/>
        <dbReference type="Rhea" id="RHEA-COMP:11604"/>
        <dbReference type="ChEBI" id="CHEBI:15378"/>
        <dbReference type="ChEBI" id="CHEBI:29999"/>
        <dbReference type="ChEBI" id="CHEBI:30616"/>
        <dbReference type="ChEBI" id="CHEBI:83421"/>
        <dbReference type="ChEBI" id="CHEBI:456216"/>
        <dbReference type="EC" id="2.7.11.1"/>
    </reaction>
</comment>
<dbReference type="RefSeq" id="XP_015879646.2">
    <property type="nucleotide sequence ID" value="XM_016024160.4"/>
</dbReference>
<dbReference type="Pfam" id="PF00069">
    <property type="entry name" value="Pkinase"/>
    <property type="match status" value="1"/>
</dbReference>
<dbReference type="Gene3D" id="3.80.10.10">
    <property type="entry name" value="Ribonuclease Inhibitor"/>
    <property type="match status" value="3"/>
</dbReference>
<dbReference type="InterPro" id="IPR000719">
    <property type="entry name" value="Prot_kinase_dom"/>
</dbReference>
<dbReference type="KEGG" id="zju:107415770"/>
<dbReference type="SMART" id="SM00369">
    <property type="entry name" value="LRR_TYP"/>
    <property type="match status" value="6"/>
</dbReference>
<evidence type="ECO:0000256" key="4">
    <source>
        <dbReference type="ARBA" id="ARBA00022614"/>
    </source>
</evidence>
<dbReference type="GO" id="GO:0009791">
    <property type="term" value="P:post-embryonic development"/>
    <property type="evidence" value="ECO:0007669"/>
    <property type="project" value="UniProtKB-ARBA"/>
</dbReference>
<feature type="domain" description="Protein kinase" evidence="18">
    <location>
        <begin position="427"/>
        <end position="696"/>
    </location>
</feature>
<evidence type="ECO:0000256" key="3">
    <source>
        <dbReference type="ARBA" id="ARBA00022527"/>
    </source>
</evidence>
<keyword evidence="8 15" id="KW-0547">Nucleotide-binding</keyword>
<dbReference type="GO" id="GO:0016020">
    <property type="term" value="C:membrane"/>
    <property type="evidence" value="ECO:0007669"/>
    <property type="project" value="UniProtKB-SubCell"/>
</dbReference>
<keyword evidence="7" id="KW-0677">Repeat</keyword>
<dbReference type="InterPro" id="IPR032675">
    <property type="entry name" value="LRR_dom_sf"/>
</dbReference>
<dbReference type="SUPFAM" id="SSF56112">
    <property type="entry name" value="Protein kinase-like (PK-like)"/>
    <property type="match status" value="1"/>
</dbReference>
<dbReference type="GO" id="GO:0005524">
    <property type="term" value="F:ATP binding"/>
    <property type="evidence" value="ECO:0007669"/>
    <property type="project" value="UniProtKB-UniRule"/>
</dbReference>
<proteinExistence type="predicted"/>
<evidence type="ECO:0000256" key="12">
    <source>
        <dbReference type="ARBA" id="ARBA00023136"/>
    </source>
</evidence>
<dbReference type="Gene3D" id="3.30.200.20">
    <property type="entry name" value="Phosphorylase Kinase, domain 1"/>
    <property type="match status" value="1"/>
</dbReference>
<feature type="binding site" evidence="15">
    <location>
        <position position="455"/>
    </location>
    <ligand>
        <name>ATP</name>
        <dbReference type="ChEBI" id="CHEBI:30616"/>
    </ligand>
</feature>
<sequence>MVSSISIVSFAAAVAIVASWASQLVLGSVEKETKALLESGWWSHEYLNSTTTTPCNLIAITCNAAGSVTHISMNGYNLYQTKLGRFLNGSSFPNLVSLNVDGAGLIGSIPPEIATLSKLTYLDLSGNYLTGSIPPEIRELGNLTHLDLSDNELHGPLPQALGHLSKLKNLHLMSNGINGSIPPEIGNLKNLEILELQNNHLTGALPSALCDLTNLRNLSLGWNQLGGSMPSRIGDLKSLRSLQLCYNRLTGPIVPSLGGLENIELIDLSENLFNGSIPIEICSLSTLTRLDLSYNSIVGQIPFQLFNLTNLTNLNLAFNNLNGNIPSSILQQSKMISSIYLDGNNDLSIIDKVGPNSRKIRIIAFTVSIILVFSILVLIIVTVVRKCGCKYKTCQSLTPSKNGDIFSIWNYDGNIAYEDIIQATEDFDIRYCIGTGGYGSVYRAQLPNGKVVALKKLHTSEAEEPALKKSFTNEVKTLTELKHRNIVRLYGFCSHKRCMFLIYQYMERGSLFCVLNNDAEAKELDWRKRVNIVKGIVNALSYMHHDCTPPIAHRDVTTNNVLLNSELEAVVADFGTAKFLDPDSSTQNTIFAGTYGYVAPEAAYAMVVTEKCDVYSFGVVALETLMGKHPKEVLSSLSSSSTRNLMLTEILDKRLSTPTSRSDVHNVVLVASIVFACLHANPQNRPTMETVSKQFLDRRTPLTNLCFQEISIGHLMNPQVLLSING</sequence>
<dbReference type="SUPFAM" id="SSF52058">
    <property type="entry name" value="L domain-like"/>
    <property type="match status" value="1"/>
</dbReference>
<keyword evidence="6 16" id="KW-0812">Transmembrane</keyword>
<dbReference type="InterPro" id="IPR011009">
    <property type="entry name" value="Kinase-like_dom_sf"/>
</dbReference>
<dbReference type="PROSITE" id="PS00107">
    <property type="entry name" value="PROTEIN_KINASE_ATP"/>
    <property type="match status" value="1"/>
</dbReference>
<feature type="signal peptide" evidence="17">
    <location>
        <begin position="1"/>
        <end position="27"/>
    </location>
</feature>
<keyword evidence="11 16" id="KW-1133">Transmembrane helix</keyword>
<dbReference type="Proteomes" id="UP001652623">
    <property type="component" value="Chromosome 4"/>
</dbReference>
<feature type="transmembrane region" description="Helical" evidence="16">
    <location>
        <begin position="362"/>
        <end position="384"/>
    </location>
</feature>
<reference evidence="20" key="1">
    <citation type="submission" date="2025-08" db="UniProtKB">
        <authorList>
            <consortium name="RefSeq"/>
        </authorList>
    </citation>
    <scope>IDENTIFICATION</scope>
    <source>
        <tissue evidence="20">Seedling</tissue>
    </source>
</reference>
<evidence type="ECO:0000256" key="15">
    <source>
        <dbReference type="PROSITE-ProRule" id="PRU10141"/>
    </source>
</evidence>
<evidence type="ECO:0000256" key="16">
    <source>
        <dbReference type="SAM" id="Phobius"/>
    </source>
</evidence>
<keyword evidence="5" id="KW-0808">Transferase</keyword>
<dbReference type="GeneID" id="107415770"/>
<dbReference type="PRINTS" id="PR00019">
    <property type="entry name" value="LEURICHRPT"/>
</dbReference>
<dbReference type="EC" id="2.7.11.1" evidence="2"/>
<keyword evidence="4" id="KW-0433">Leucine-rich repeat</keyword>
<name>A0A6P3ZIR5_ZIZJJ</name>
<evidence type="ECO:0000256" key="8">
    <source>
        <dbReference type="ARBA" id="ARBA00022741"/>
    </source>
</evidence>
<dbReference type="InterPro" id="IPR003591">
    <property type="entry name" value="Leu-rich_rpt_typical-subtyp"/>
</dbReference>
<keyword evidence="12 16" id="KW-0472">Membrane</keyword>
<dbReference type="InterPro" id="IPR055414">
    <property type="entry name" value="LRR_R13L4/SHOC2-like"/>
</dbReference>
<evidence type="ECO:0000256" key="2">
    <source>
        <dbReference type="ARBA" id="ARBA00012513"/>
    </source>
</evidence>
<dbReference type="PANTHER" id="PTHR48005:SF16">
    <property type="entry name" value="MDIS1-INTERACTING RECEPTOR LIKE KINASE 2-LIKE ISOFORM X1"/>
    <property type="match status" value="1"/>
</dbReference>
<evidence type="ECO:0000256" key="13">
    <source>
        <dbReference type="ARBA" id="ARBA00047899"/>
    </source>
</evidence>
<evidence type="ECO:0000256" key="14">
    <source>
        <dbReference type="ARBA" id="ARBA00048679"/>
    </source>
</evidence>
<keyword evidence="3" id="KW-0723">Serine/threonine-protein kinase</keyword>
<evidence type="ECO:0000256" key="10">
    <source>
        <dbReference type="ARBA" id="ARBA00022840"/>
    </source>
</evidence>
<evidence type="ECO:0000256" key="11">
    <source>
        <dbReference type="ARBA" id="ARBA00022989"/>
    </source>
</evidence>
<feature type="chain" id="PRO_5045078673" description="non-specific serine/threonine protein kinase" evidence="17">
    <location>
        <begin position="28"/>
        <end position="726"/>
    </location>
</feature>
<gene>
    <name evidence="20" type="primary">LOC107415770</name>
</gene>
<protein>
    <recommendedName>
        <fullName evidence="2">non-specific serine/threonine protein kinase</fullName>
        <ecNumber evidence="2">2.7.11.1</ecNumber>
    </recommendedName>
</protein>
<keyword evidence="19" id="KW-1185">Reference proteome</keyword>
<dbReference type="Gene3D" id="1.10.510.10">
    <property type="entry name" value="Transferase(Phosphotransferase) domain 1"/>
    <property type="match status" value="1"/>
</dbReference>
<evidence type="ECO:0000256" key="9">
    <source>
        <dbReference type="ARBA" id="ARBA00022777"/>
    </source>
</evidence>
<dbReference type="InterPro" id="IPR051420">
    <property type="entry name" value="Ser_Thr_Kinases_DiverseReg"/>
</dbReference>
<dbReference type="InParanoid" id="A0A6P3ZIR5"/>
<keyword evidence="9 20" id="KW-0418">Kinase</keyword>
<evidence type="ECO:0000313" key="20">
    <source>
        <dbReference type="RefSeq" id="XP_015879646.2"/>
    </source>
</evidence>
<organism evidence="19 20">
    <name type="scientific">Ziziphus jujuba</name>
    <name type="common">Chinese jujube</name>
    <name type="synonym">Ziziphus sativa</name>
    <dbReference type="NCBI Taxonomy" id="326968"/>
    <lineage>
        <taxon>Eukaryota</taxon>
        <taxon>Viridiplantae</taxon>
        <taxon>Streptophyta</taxon>
        <taxon>Embryophyta</taxon>
        <taxon>Tracheophyta</taxon>
        <taxon>Spermatophyta</taxon>
        <taxon>Magnoliopsida</taxon>
        <taxon>eudicotyledons</taxon>
        <taxon>Gunneridae</taxon>
        <taxon>Pentapetalae</taxon>
        <taxon>rosids</taxon>
        <taxon>fabids</taxon>
        <taxon>Rosales</taxon>
        <taxon>Rhamnaceae</taxon>
        <taxon>Paliureae</taxon>
        <taxon>Ziziphus</taxon>
    </lineage>
</organism>
<dbReference type="GO" id="GO:0051707">
    <property type="term" value="P:response to other organism"/>
    <property type="evidence" value="ECO:0007669"/>
    <property type="project" value="UniProtKB-ARBA"/>
</dbReference>
<evidence type="ECO:0000256" key="1">
    <source>
        <dbReference type="ARBA" id="ARBA00004370"/>
    </source>
</evidence>
<evidence type="ECO:0000256" key="5">
    <source>
        <dbReference type="ARBA" id="ARBA00022679"/>
    </source>
</evidence>
<comment type="catalytic activity">
    <reaction evidence="13">
        <text>L-threonyl-[protein] + ATP = O-phospho-L-threonyl-[protein] + ADP + H(+)</text>
        <dbReference type="Rhea" id="RHEA:46608"/>
        <dbReference type="Rhea" id="RHEA-COMP:11060"/>
        <dbReference type="Rhea" id="RHEA-COMP:11605"/>
        <dbReference type="ChEBI" id="CHEBI:15378"/>
        <dbReference type="ChEBI" id="CHEBI:30013"/>
        <dbReference type="ChEBI" id="CHEBI:30616"/>
        <dbReference type="ChEBI" id="CHEBI:61977"/>
        <dbReference type="ChEBI" id="CHEBI:456216"/>
        <dbReference type="EC" id="2.7.11.1"/>
    </reaction>
</comment>
<dbReference type="GO" id="GO:0006952">
    <property type="term" value="P:defense response"/>
    <property type="evidence" value="ECO:0007669"/>
    <property type="project" value="UniProtKB-ARBA"/>
</dbReference>
<dbReference type="Pfam" id="PF13855">
    <property type="entry name" value="LRR_8"/>
    <property type="match status" value="1"/>
</dbReference>
<evidence type="ECO:0000256" key="17">
    <source>
        <dbReference type="SAM" id="SignalP"/>
    </source>
</evidence>
<dbReference type="AlphaFoldDB" id="A0A6P3ZIR5"/>
<accession>A0A6P3ZIR5</accession>
<comment type="subcellular location">
    <subcellularLocation>
        <location evidence="1">Membrane</location>
    </subcellularLocation>
</comment>
<keyword evidence="17" id="KW-0732">Signal</keyword>
<dbReference type="InterPro" id="IPR017441">
    <property type="entry name" value="Protein_kinase_ATP_BS"/>
</dbReference>
<keyword evidence="20" id="KW-0675">Receptor</keyword>
<dbReference type="GO" id="GO:0004674">
    <property type="term" value="F:protein serine/threonine kinase activity"/>
    <property type="evidence" value="ECO:0007669"/>
    <property type="project" value="UniProtKB-KW"/>
</dbReference>
<dbReference type="PANTHER" id="PTHR48005">
    <property type="entry name" value="LEUCINE RICH REPEAT KINASE 2"/>
    <property type="match status" value="1"/>
</dbReference>
<dbReference type="InterPro" id="IPR001611">
    <property type="entry name" value="Leu-rich_rpt"/>
</dbReference>
<dbReference type="PROSITE" id="PS50011">
    <property type="entry name" value="PROTEIN_KINASE_DOM"/>
    <property type="match status" value="1"/>
</dbReference>
<dbReference type="Pfam" id="PF00560">
    <property type="entry name" value="LRR_1"/>
    <property type="match status" value="2"/>
</dbReference>
<dbReference type="PROSITE" id="PS51450">
    <property type="entry name" value="LRR"/>
    <property type="match status" value="1"/>
</dbReference>
<keyword evidence="10 15" id="KW-0067">ATP-binding</keyword>
<evidence type="ECO:0000259" key="18">
    <source>
        <dbReference type="PROSITE" id="PS50011"/>
    </source>
</evidence>
<evidence type="ECO:0000256" key="7">
    <source>
        <dbReference type="ARBA" id="ARBA00022737"/>
    </source>
</evidence>
<evidence type="ECO:0000256" key="6">
    <source>
        <dbReference type="ARBA" id="ARBA00022692"/>
    </source>
</evidence>